<comment type="caution">
    <text evidence="13">The sequence shown here is derived from an EMBL/GenBank/DDBJ whole genome shotgun (WGS) entry which is preliminary data.</text>
</comment>
<keyword evidence="9" id="KW-0408">Iron</keyword>
<dbReference type="RefSeq" id="WP_116688203.1">
    <property type="nucleotide sequence ID" value="NZ_CAWNYD010000008.1"/>
</dbReference>
<dbReference type="EC" id="1.97.1.-" evidence="12"/>
<dbReference type="InterPro" id="IPR012837">
    <property type="entry name" value="NrdG"/>
</dbReference>
<name>A0A2V1GXP4_9GAMM</name>
<keyword evidence="7" id="KW-0479">Metal-binding</keyword>
<dbReference type="AlphaFoldDB" id="A0A2V1GXP4"/>
<dbReference type="OrthoDB" id="9782387at2"/>
<dbReference type="Proteomes" id="UP000244906">
    <property type="component" value="Unassembled WGS sequence"/>
</dbReference>
<dbReference type="GO" id="GO:0004748">
    <property type="term" value="F:ribonucleoside-diphosphate reductase activity, thioredoxin disulfide as acceptor"/>
    <property type="evidence" value="ECO:0007669"/>
    <property type="project" value="TreeGrafter"/>
</dbReference>
<evidence type="ECO:0000256" key="12">
    <source>
        <dbReference type="PIRNR" id="PIRNR000368"/>
    </source>
</evidence>
<dbReference type="GO" id="GO:0046872">
    <property type="term" value="F:metal ion binding"/>
    <property type="evidence" value="ECO:0007669"/>
    <property type="project" value="UniProtKB-KW"/>
</dbReference>
<comment type="cofactor">
    <cofactor evidence="1">
        <name>[4Fe-4S] cluster</name>
        <dbReference type="ChEBI" id="CHEBI:49883"/>
    </cofactor>
</comment>
<reference evidence="13 14" key="1">
    <citation type="submission" date="2018-04" db="EMBL/GenBank/DDBJ databases">
        <title>Thalassorhabdus spongiae gen. nov., sp. nov., isolated from a marine sponge in South-West Iceland.</title>
        <authorList>
            <person name="Knobloch S."/>
            <person name="Daussin A."/>
            <person name="Johannsson R."/>
            <person name="Marteinsson V.T."/>
        </authorList>
    </citation>
    <scope>NUCLEOTIDE SEQUENCE [LARGE SCALE GENOMIC DNA]</scope>
    <source>
        <strain evidence="13 14">Hp12</strain>
    </source>
</reference>
<dbReference type="SFLD" id="SFLDS00029">
    <property type="entry name" value="Radical_SAM"/>
    <property type="match status" value="1"/>
</dbReference>
<dbReference type="InterPro" id="IPR001989">
    <property type="entry name" value="Radical_activat_CS"/>
</dbReference>
<dbReference type="InterPro" id="IPR034457">
    <property type="entry name" value="Organic_radical-activating"/>
</dbReference>
<dbReference type="Pfam" id="PF13353">
    <property type="entry name" value="Fer4_12"/>
    <property type="match status" value="1"/>
</dbReference>
<comment type="similarity">
    <text evidence="3 12">Belongs to the organic radical-activating enzymes family.</text>
</comment>
<evidence type="ECO:0000256" key="5">
    <source>
        <dbReference type="ARBA" id="ARBA00022485"/>
    </source>
</evidence>
<evidence type="ECO:0000313" key="13">
    <source>
        <dbReference type="EMBL" id="PVZ66282.1"/>
    </source>
</evidence>
<keyword evidence="14" id="KW-1185">Reference proteome</keyword>
<dbReference type="GO" id="GO:0043365">
    <property type="term" value="F:[formate-C-acetyltransferase]-activating enzyme activity"/>
    <property type="evidence" value="ECO:0007669"/>
    <property type="project" value="InterPro"/>
</dbReference>
<keyword evidence="10" id="KW-0411">Iron-sulfur</keyword>
<evidence type="ECO:0000256" key="10">
    <source>
        <dbReference type="ARBA" id="ARBA00023014"/>
    </source>
</evidence>
<evidence type="ECO:0000256" key="11">
    <source>
        <dbReference type="ARBA" id="ARBA00047365"/>
    </source>
</evidence>
<keyword evidence="5" id="KW-0004">4Fe-4S</keyword>
<keyword evidence="8 12" id="KW-0560">Oxidoreductase</keyword>
<dbReference type="SFLD" id="SFLDG01063">
    <property type="entry name" value="activating_enzymes__group_1"/>
    <property type="match status" value="1"/>
</dbReference>
<organism evidence="13 14">
    <name type="scientific">Pelagibaculum spongiae</name>
    <dbReference type="NCBI Taxonomy" id="2080658"/>
    <lineage>
        <taxon>Bacteria</taxon>
        <taxon>Pseudomonadati</taxon>
        <taxon>Pseudomonadota</taxon>
        <taxon>Gammaproteobacteria</taxon>
        <taxon>Oceanospirillales</taxon>
        <taxon>Pelagibaculum</taxon>
    </lineage>
</organism>
<dbReference type="PIRSF" id="PIRSF000368">
    <property type="entry name" value="NrdG"/>
    <property type="match status" value="1"/>
</dbReference>
<evidence type="ECO:0000256" key="4">
    <source>
        <dbReference type="ARBA" id="ARBA00014281"/>
    </source>
</evidence>
<comment type="function">
    <text evidence="2 12">Activation of anaerobic ribonucleoside-triphosphate reductase under anaerobic conditions by generation of an organic free radical, using S-adenosylmethionine and reduced flavodoxin as cosubstrates to produce 5'-deoxy-adenosine.</text>
</comment>
<gene>
    <name evidence="13" type="ORF">DC094_16390</name>
</gene>
<dbReference type="SUPFAM" id="SSF102114">
    <property type="entry name" value="Radical SAM enzymes"/>
    <property type="match status" value="1"/>
</dbReference>
<proteinExistence type="inferred from homology"/>
<accession>A0A2V1GXP4</accession>
<evidence type="ECO:0000256" key="3">
    <source>
        <dbReference type="ARBA" id="ARBA00009777"/>
    </source>
</evidence>
<dbReference type="SFLD" id="SFLDF00299">
    <property type="entry name" value="anaerobic_ribonucleoside-triph"/>
    <property type="match status" value="1"/>
</dbReference>
<evidence type="ECO:0000256" key="2">
    <source>
        <dbReference type="ARBA" id="ARBA00003852"/>
    </source>
</evidence>
<dbReference type="Gene3D" id="3.20.20.70">
    <property type="entry name" value="Aldolase class I"/>
    <property type="match status" value="1"/>
</dbReference>
<evidence type="ECO:0000256" key="9">
    <source>
        <dbReference type="ARBA" id="ARBA00023004"/>
    </source>
</evidence>
<evidence type="ECO:0000313" key="14">
    <source>
        <dbReference type="Proteomes" id="UP000244906"/>
    </source>
</evidence>
<evidence type="ECO:0000256" key="7">
    <source>
        <dbReference type="ARBA" id="ARBA00022723"/>
    </source>
</evidence>
<dbReference type="NCBIfam" id="TIGR02491">
    <property type="entry name" value="NrdG"/>
    <property type="match status" value="1"/>
</dbReference>
<dbReference type="InterPro" id="IPR013785">
    <property type="entry name" value="Aldolase_TIM"/>
</dbReference>
<dbReference type="InterPro" id="IPR007197">
    <property type="entry name" value="rSAM"/>
</dbReference>
<protein>
    <recommendedName>
        <fullName evidence="4 12">Anaerobic ribonucleoside-triphosphate reductase-activating protein</fullName>
        <ecNumber evidence="12">1.97.1.-</ecNumber>
    </recommendedName>
</protein>
<dbReference type="GO" id="GO:0051539">
    <property type="term" value="F:4 iron, 4 sulfur cluster binding"/>
    <property type="evidence" value="ECO:0007669"/>
    <property type="project" value="UniProtKB-KW"/>
</dbReference>
<dbReference type="NCBIfam" id="NF008335">
    <property type="entry name" value="PRK11121.1"/>
    <property type="match status" value="1"/>
</dbReference>
<dbReference type="PANTHER" id="PTHR30352:SF2">
    <property type="entry name" value="ANAEROBIC RIBONUCLEOSIDE-TRIPHOSPHATE REDUCTASE-ACTIVATING PROTEIN"/>
    <property type="match status" value="1"/>
</dbReference>
<dbReference type="InterPro" id="IPR058240">
    <property type="entry name" value="rSAM_sf"/>
</dbReference>
<dbReference type="EMBL" id="QDDL01000008">
    <property type="protein sequence ID" value="PVZ66282.1"/>
    <property type="molecule type" value="Genomic_DNA"/>
</dbReference>
<comment type="catalytic activity">
    <reaction evidence="11">
        <text>glycyl-[protein] + reduced [flavodoxin] + S-adenosyl-L-methionine = glycin-2-yl radical-[protein] + semiquinone [flavodoxin] + 5'-deoxyadenosine + L-methionine + H(+)</text>
        <dbReference type="Rhea" id="RHEA:61976"/>
        <dbReference type="Rhea" id="RHEA-COMP:10622"/>
        <dbReference type="Rhea" id="RHEA-COMP:14480"/>
        <dbReference type="Rhea" id="RHEA-COMP:15993"/>
        <dbReference type="Rhea" id="RHEA-COMP:15994"/>
        <dbReference type="ChEBI" id="CHEBI:15378"/>
        <dbReference type="ChEBI" id="CHEBI:17319"/>
        <dbReference type="ChEBI" id="CHEBI:29947"/>
        <dbReference type="ChEBI" id="CHEBI:32722"/>
        <dbReference type="ChEBI" id="CHEBI:57618"/>
        <dbReference type="ChEBI" id="CHEBI:57844"/>
        <dbReference type="ChEBI" id="CHEBI:59789"/>
        <dbReference type="ChEBI" id="CHEBI:140311"/>
    </reaction>
</comment>
<keyword evidence="6" id="KW-0949">S-adenosyl-L-methionine</keyword>
<dbReference type="SFLD" id="SFLDG01066">
    <property type="entry name" value="organic_radical-activating_enz"/>
    <property type="match status" value="1"/>
</dbReference>
<dbReference type="PANTHER" id="PTHR30352">
    <property type="entry name" value="PYRUVATE FORMATE-LYASE-ACTIVATING ENZYME"/>
    <property type="match status" value="1"/>
</dbReference>
<sequence length="179" mass="20102">MNYHKYISVDVINGPGTRCTLFVSGCEHKCPGCYNAKTWQAESGHLFDQSLQDRILADLSDNRIKRRGLSLSGGDPMHPANLDALIALCSKVKRQLPDKDIWCWTGYELNQLNSKQQELLALVDVLIDGRFEQDLANPKLLWRGSSNQQIHQLTQPISTQSVSSQQVLSNLYSGERKCA</sequence>
<evidence type="ECO:0000256" key="1">
    <source>
        <dbReference type="ARBA" id="ARBA00001966"/>
    </source>
</evidence>
<evidence type="ECO:0000256" key="6">
    <source>
        <dbReference type="ARBA" id="ARBA00022691"/>
    </source>
</evidence>
<dbReference type="PROSITE" id="PS01087">
    <property type="entry name" value="RADICAL_ACTIVATING"/>
    <property type="match status" value="1"/>
</dbReference>
<evidence type="ECO:0000256" key="8">
    <source>
        <dbReference type="ARBA" id="ARBA00023002"/>
    </source>
</evidence>